<feature type="transmembrane region" description="Helical" evidence="1">
    <location>
        <begin position="448"/>
        <end position="473"/>
    </location>
</feature>
<dbReference type="OrthoDB" id="1489175at2"/>
<keyword evidence="3" id="KW-1185">Reference proteome</keyword>
<dbReference type="AlphaFoldDB" id="A0A501WF63"/>
<gene>
    <name evidence="2" type="ORF">FJM67_16980</name>
</gene>
<evidence type="ECO:0000313" key="2">
    <source>
        <dbReference type="EMBL" id="TPE44166.1"/>
    </source>
</evidence>
<dbReference type="EMBL" id="VFRR01000084">
    <property type="protein sequence ID" value="TPE44166.1"/>
    <property type="molecule type" value="Genomic_DNA"/>
</dbReference>
<accession>A0A501WF63</accession>
<reference evidence="2 3" key="1">
    <citation type="submission" date="2019-06" db="EMBL/GenBank/DDBJ databases">
        <title>A novel bacterium of genus Marinomonas, isolated from coastal sand.</title>
        <authorList>
            <person name="Huang H."/>
            <person name="Mo K."/>
            <person name="Hu Y."/>
        </authorList>
    </citation>
    <scope>NUCLEOTIDE SEQUENCE [LARGE SCALE GENOMIC DNA]</scope>
    <source>
        <strain evidence="2 3">HB171799</strain>
    </source>
</reference>
<protein>
    <submittedName>
        <fullName evidence="2">Uncharacterized protein</fullName>
    </submittedName>
</protein>
<sequence>MLSKDFFDLYNTIASKFSEILEDESLFFGQVNAEDGALISFLQTLDRDGIDTPKIVAMYDTSSQRSLDMADLDDAEMYEGTGPWMITLSKDDIAKKLSDVADDTCLFFNSECFLSFLECLEPFHKDNHTYDRRTRLFLVNGLDQPIGGENFYAIGTNSSFPDVETKLPSSDDVHNLVHVNTTESVRVCPRSISLSSAGSKLDNLPNLKRSIAKLLAVCLVQELKTVDGIEKVTVKGSKKQIAVLSNGTEKISNGLLDELNKAVIWVYEERSETRLQLIMDRLSLDMNDSDSYLESLGKYLERALEQAKDSYAFVILDRKDDYHKEVRDLIKDMRTQADLYATKTRSLVSSLARDTLGILVFLSFSFMARAQRIDIETLLTNNAMTLILSVMSVYLFVSITLQILVHMRDDCLTQQENTHWLKVLQNYTRTDDQQQNFLKPIEKRRKTFHFATLVIALLYLGLILIVCNLQSILTTVLSPSL</sequence>
<organism evidence="2 3">
    <name type="scientific">Maribrevibacterium harenarium</name>
    <dbReference type="NCBI Taxonomy" id="2589817"/>
    <lineage>
        <taxon>Bacteria</taxon>
        <taxon>Pseudomonadati</taxon>
        <taxon>Pseudomonadota</taxon>
        <taxon>Gammaproteobacteria</taxon>
        <taxon>Oceanospirillales</taxon>
        <taxon>Oceanospirillaceae</taxon>
        <taxon>Maribrevibacterium</taxon>
    </lineage>
</organism>
<feature type="transmembrane region" description="Helical" evidence="1">
    <location>
        <begin position="383"/>
        <end position="405"/>
    </location>
</feature>
<evidence type="ECO:0000313" key="3">
    <source>
        <dbReference type="Proteomes" id="UP000315901"/>
    </source>
</evidence>
<keyword evidence="1" id="KW-0472">Membrane</keyword>
<keyword evidence="1" id="KW-0812">Transmembrane</keyword>
<evidence type="ECO:0000256" key="1">
    <source>
        <dbReference type="SAM" id="Phobius"/>
    </source>
</evidence>
<comment type="caution">
    <text evidence="2">The sequence shown here is derived from an EMBL/GenBank/DDBJ whole genome shotgun (WGS) entry which is preliminary data.</text>
</comment>
<dbReference type="Proteomes" id="UP000315901">
    <property type="component" value="Unassembled WGS sequence"/>
</dbReference>
<keyword evidence="1" id="KW-1133">Transmembrane helix</keyword>
<name>A0A501WF63_9GAMM</name>
<proteinExistence type="predicted"/>